<dbReference type="PANTHER" id="PTHR23026:SF123">
    <property type="entry name" value="NAD(P)H NITROREDUCTASE RV3131-RELATED"/>
    <property type="match status" value="1"/>
</dbReference>
<dbReference type="Pfam" id="PF00881">
    <property type="entry name" value="Nitroreductase"/>
    <property type="match status" value="1"/>
</dbReference>
<dbReference type="Gene3D" id="3.40.109.10">
    <property type="entry name" value="NADH Oxidase"/>
    <property type="match status" value="1"/>
</dbReference>
<dbReference type="SUPFAM" id="SSF55469">
    <property type="entry name" value="FMN-dependent nitroreductase-like"/>
    <property type="match status" value="2"/>
</dbReference>
<dbReference type="NCBIfam" id="NF047509">
    <property type="entry name" value="Rv3131_FMN_oxido"/>
    <property type="match status" value="1"/>
</dbReference>
<evidence type="ECO:0000259" key="1">
    <source>
        <dbReference type="Pfam" id="PF00881"/>
    </source>
</evidence>
<dbReference type="AlphaFoldDB" id="A0A1M5DTQ7"/>
<dbReference type="PANTHER" id="PTHR23026">
    <property type="entry name" value="NADPH NITROREDUCTASE"/>
    <property type="match status" value="1"/>
</dbReference>
<keyword evidence="3" id="KW-1185">Reference proteome</keyword>
<name>A0A1M5DTQ7_STRHI</name>
<dbReference type="RefSeq" id="WP_200797528.1">
    <property type="nucleotide sequence ID" value="NZ_FQVN01000004.1"/>
</dbReference>
<accession>A0A1M5DTQ7</accession>
<dbReference type="GO" id="GO:0016491">
    <property type="term" value="F:oxidoreductase activity"/>
    <property type="evidence" value="ECO:0007669"/>
    <property type="project" value="InterPro"/>
</dbReference>
<dbReference type="Proteomes" id="UP000184501">
    <property type="component" value="Unassembled WGS sequence"/>
</dbReference>
<feature type="domain" description="Nitroreductase" evidence="1">
    <location>
        <begin position="119"/>
        <end position="308"/>
    </location>
</feature>
<gene>
    <name evidence="2" type="ORF">SAMN05444320_104601</name>
</gene>
<evidence type="ECO:0000313" key="2">
    <source>
        <dbReference type="EMBL" id="SHF70330.1"/>
    </source>
</evidence>
<dbReference type="EMBL" id="FQVN01000004">
    <property type="protein sequence ID" value="SHF70330.1"/>
    <property type="molecule type" value="Genomic_DNA"/>
</dbReference>
<proteinExistence type="predicted"/>
<dbReference type="InterPro" id="IPR050627">
    <property type="entry name" value="Nitroreductase/BluB"/>
</dbReference>
<protein>
    <submittedName>
        <fullName evidence="2">Nitroreductase</fullName>
    </submittedName>
</protein>
<sequence>MTGRSTPDRRTIHSALAVAGRAPSLHNTQPWRWEVDAHSVRLHADRSRQLPATDPAGRQLVISCGAALHHARVAFAALGWRVTAHRLPRPDQPDHLATLEFVRHPEIDPDEVALALAASRRHTDRRPFLPDAVPRPVLDRLTSAAAEQGARWVVVDQPTARRELVVAIGHADATQRADPAYRTELAAWAGRSGVADEGVPAANLPDRRPGDRGMPARDFQQAGLGSLAAPHAVDDGAALGVLATDGDDQGSWLAAGESLSAVLLAATDSGLATCPLSQVPEVEPARDLVRTAALGGSGQPQIVLRLGWPAGDPLGIPATARRPLAETVSVPPPW</sequence>
<dbReference type="InterPro" id="IPR029479">
    <property type="entry name" value="Nitroreductase"/>
</dbReference>
<dbReference type="STRING" id="2017.SAMN05444320_104601"/>
<dbReference type="InterPro" id="IPR000415">
    <property type="entry name" value="Nitroreductase-like"/>
</dbReference>
<reference evidence="2 3" key="1">
    <citation type="submission" date="2016-11" db="EMBL/GenBank/DDBJ databases">
        <authorList>
            <person name="Jaros S."/>
            <person name="Januszkiewicz K."/>
            <person name="Wedrychowicz H."/>
        </authorList>
    </citation>
    <scope>NUCLEOTIDE SEQUENCE [LARGE SCALE GENOMIC DNA]</scope>
    <source>
        <strain evidence="2 3">DSM 44523</strain>
    </source>
</reference>
<organism evidence="2 3">
    <name type="scientific">Streptoalloteichus hindustanus</name>
    <dbReference type="NCBI Taxonomy" id="2017"/>
    <lineage>
        <taxon>Bacteria</taxon>
        <taxon>Bacillati</taxon>
        <taxon>Actinomycetota</taxon>
        <taxon>Actinomycetes</taxon>
        <taxon>Pseudonocardiales</taxon>
        <taxon>Pseudonocardiaceae</taxon>
        <taxon>Streptoalloteichus</taxon>
    </lineage>
</organism>
<evidence type="ECO:0000313" key="3">
    <source>
        <dbReference type="Proteomes" id="UP000184501"/>
    </source>
</evidence>